<evidence type="ECO:0000313" key="1">
    <source>
        <dbReference type="EMBL" id="MBC2668689.1"/>
    </source>
</evidence>
<sequence length="62" mass="6702">MPIGDTLVAILQSLQDPRLLRMRAGMGRAAGPLARLARSGLVRTGRARLALGRRRTLRPGRG</sequence>
<proteinExistence type="predicted"/>
<keyword evidence="2" id="KW-1185">Reference proteome</keyword>
<organism evidence="1 2">
    <name type="scientific">Novosphingobium piscinae</name>
    <dbReference type="NCBI Taxonomy" id="1507448"/>
    <lineage>
        <taxon>Bacteria</taxon>
        <taxon>Pseudomonadati</taxon>
        <taxon>Pseudomonadota</taxon>
        <taxon>Alphaproteobacteria</taxon>
        <taxon>Sphingomonadales</taxon>
        <taxon>Sphingomonadaceae</taxon>
        <taxon>Novosphingobium</taxon>
    </lineage>
</organism>
<dbReference type="AlphaFoldDB" id="A0A7X1FXA0"/>
<dbReference type="RefSeq" id="WP_185678564.1">
    <property type="nucleotide sequence ID" value="NZ_JACLAX010000004.1"/>
</dbReference>
<reference evidence="1 2" key="1">
    <citation type="submission" date="2020-08" db="EMBL/GenBank/DDBJ databases">
        <title>The genome sequence of type strain Novosphingobium piscinae KCTC 42194.</title>
        <authorList>
            <person name="Liu Y."/>
        </authorList>
    </citation>
    <scope>NUCLEOTIDE SEQUENCE [LARGE SCALE GENOMIC DNA]</scope>
    <source>
        <strain evidence="1 2">KCTC 42194</strain>
    </source>
</reference>
<accession>A0A7X1FXA0</accession>
<dbReference type="EMBL" id="JACLAX010000004">
    <property type="protein sequence ID" value="MBC2668689.1"/>
    <property type="molecule type" value="Genomic_DNA"/>
</dbReference>
<name>A0A7X1FXA0_9SPHN</name>
<comment type="caution">
    <text evidence="1">The sequence shown here is derived from an EMBL/GenBank/DDBJ whole genome shotgun (WGS) entry which is preliminary data.</text>
</comment>
<dbReference type="Proteomes" id="UP000551327">
    <property type="component" value="Unassembled WGS sequence"/>
</dbReference>
<protein>
    <submittedName>
        <fullName evidence="1">Uncharacterized protein</fullName>
    </submittedName>
</protein>
<evidence type="ECO:0000313" key="2">
    <source>
        <dbReference type="Proteomes" id="UP000551327"/>
    </source>
</evidence>
<gene>
    <name evidence="1" type="ORF">H7F53_06010</name>
</gene>